<feature type="compositionally biased region" description="Acidic residues" evidence="1">
    <location>
        <begin position="193"/>
        <end position="208"/>
    </location>
</feature>
<evidence type="ECO:0000259" key="2">
    <source>
        <dbReference type="Pfam" id="PF21056"/>
    </source>
</evidence>
<comment type="caution">
    <text evidence="3">The sequence shown here is derived from an EMBL/GenBank/DDBJ whole genome shotgun (WGS) entry which is preliminary data.</text>
</comment>
<evidence type="ECO:0000313" key="4">
    <source>
        <dbReference type="Proteomes" id="UP000688947"/>
    </source>
</evidence>
<proteinExistence type="predicted"/>
<feature type="compositionally biased region" description="Basic and acidic residues" evidence="1">
    <location>
        <begin position="140"/>
        <end position="151"/>
    </location>
</feature>
<feature type="region of interest" description="Disordered" evidence="1">
    <location>
        <begin position="64"/>
        <end position="83"/>
    </location>
</feature>
<dbReference type="PANTHER" id="PTHR31569:SF4">
    <property type="entry name" value="SWIM-TYPE DOMAIN-CONTAINING PROTEIN"/>
    <property type="match status" value="1"/>
</dbReference>
<feature type="region of interest" description="Disordered" evidence="1">
    <location>
        <begin position="1"/>
        <end position="23"/>
    </location>
</feature>
<reference evidence="3" key="1">
    <citation type="submission" date="2021-01" db="EMBL/GenBank/DDBJ databases">
        <title>Phytophthora aleatoria, a newly-described species from Pinus radiata is distinct from Phytophthora cactorum isolates based on comparative genomics.</title>
        <authorList>
            <person name="Mcdougal R."/>
            <person name="Panda P."/>
            <person name="Williams N."/>
            <person name="Studholme D.J."/>
        </authorList>
    </citation>
    <scope>NUCLEOTIDE SEQUENCE</scope>
    <source>
        <strain evidence="3">NZFS 3830</strain>
    </source>
</reference>
<protein>
    <recommendedName>
        <fullName evidence="2">ZSWIM1/3 RNaseH-like domain-containing protein</fullName>
    </recommendedName>
</protein>
<sequence length="432" mass="48916">MADSSDLPPYPGHGKITHAQRDGAELARIRIRQNERQLRSRTRTAVPTLPPLVVSNRVSLETHRTEEIDRSRHEEKATHLAIHGKQRVTRNTAALLKKDREEDADSPPGERWESRVLRHMFPASTASADSTDDGNDSDFEEGKNKFPRDGTPDESDSSESAFTVKSSGETADEIRVDGRDGEEEAEALSSGDDYVDQSSDENEEEDSSNNDQSESEEHHRISKALWESYAEKRTVKDPMLTKDVEVLHRAGANVKGILRYLRERTESEHKANLRNVVEIFKTNNADWHKIRVIMTDKAVHEKDVLYQMFPQATQLLCQWHVVTWLKKQAARLAKLVSKEVKALMSLLVYATSDQEYEDAKGAMLEKIGEAGDYQGDAQADNQVNQEDLNDIPVGKSIPQMNKVMEAIETIKIVDDIDLFAYWPDYGYARLTN</sequence>
<dbReference type="AlphaFoldDB" id="A0A8T1U252"/>
<gene>
    <name evidence="3" type="ORF">JG687_00013201</name>
</gene>
<dbReference type="VEuPathDB" id="FungiDB:PC110_g16998"/>
<evidence type="ECO:0000256" key="1">
    <source>
        <dbReference type="SAM" id="MobiDB-lite"/>
    </source>
</evidence>
<organism evidence="3 4">
    <name type="scientific">Phytophthora cactorum</name>
    <dbReference type="NCBI Taxonomy" id="29920"/>
    <lineage>
        <taxon>Eukaryota</taxon>
        <taxon>Sar</taxon>
        <taxon>Stramenopiles</taxon>
        <taxon>Oomycota</taxon>
        <taxon>Peronosporomycetes</taxon>
        <taxon>Peronosporales</taxon>
        <taxon>Peronosporaceae</taxon>
        <taxon>Phytophthora</taxon>
    </lineage>
</organism>
<feature type="region of interest" description="Disordered" evidence="1">
    <location>
        <begin position="96"/>
        <end position="221"/>
    </location>
</feature>
<dbReference type="InterPro" id="IPR048324">
    <property type="entry name" value="ZSWIM1-3_RNaseH-like"/>
</dbReference>
<feature type="compositionally biased region" description="Acidic residues" evidence="1">
    <location>
        <begin position="130"/>
        <end position="139"/>
    </location>
</feature>
<name>A0A8T1U252_9STRA</name>
<dbReference type="InterPro" id="IPR052579">
    <property type="entry name" value="Zinc_finger_SWIM"/>
</dbReference>
<evidence type="ECO:0000313" key="3">
    <source>
        <dbReference type="EMBL" id="KAG6952149.1"/>
    </source>
</evidence>
<feature type="compositionally biased region" description="Polar residues" evidence="1">
    <location>
        <begin position="158"/>
        <end position="169"/>
    </location>
</feature>
<feature type="domain" description="ZSWIM1/3 RNaseH-like" evidence="2">
    <location>
        <begin position="266"/>
        <end position="315"/>
    </location>
</feature>
<dbReference type="OrthoDB" id="129803at2759"/>
<feature type="compositionally biased region" description="Basic and acidic residues" evidence="1">
    <location>
        <begin position="64"/>
        <end position="78"/>
    </location>
</feature>
<dbReference type="EMBL" id="JAENGZ010000945">
    <property type="protein sequence ID" value="KAG6952149.1"/>
    <property type="molecule type" value="Genomic_DNA"/>
</dbReference>
<dbReference type="PANTHER" id="PTHR31569">
    <property type="entry name" value="SWIM-TYPE DOMAIN-CONTAINING PROTEIN"/>
    <property type="match status" value="1"/>
</dbReference>
<accession>A0A8T1U252</accession>
<dbReference type="Pfam" id="PF21056">
    <property type="entry name" value="ZSWIM1-3_RNaseH-like"/>
    <property type="match status" value="1"/>
</dbReference>
<dbReference type="Proteomes" id="UP000688947">
    <property type="component" value="Unassembled WGS sequence"/>
</dbReference>